<gene>
    <name evidence="2" type="ORF">EVOR1521_LOCUS6550</name>
</gene>
<proteinExistence type="predicted"/>
<feature type="transmembrane region" description="Helical" evidence="1">
    <location>
        <begin position="503"/>
        <end position="522"/>
    </location>
</feature>
<organism evidence="2 3">
    <name type="scientific">Effrenium voratum</name>
    <dbReference type="NCBI Taxonomy" id="2562239"/>
    <lineage>
        <taxon>Eukaryota</taxon>
        <taxon>Sar</taxon>
        <taxon>Alveolata</taxon>
        <taxon>Dinophyceae</taxon>
        <taxon>Suessiales</taxon>
        <taxon>Symbiodiniaceae</taxon>
        <taxon>Effrenium</taxon>
    </lineage>
</organism>
<keyword evidence="1" id="KW-0472">Membrane</keyword>
<dbReference type="Proteomes" id="UP001178507">
    <property type="component" value="Unassembled WGS sequence"/>
</dbReference>
<keyword evidence="1" id="KW-0812">Transmembrane</keyword>
<reference evidence="2" key="1">
    <citation type="submission" date="2023-08" db="EMBL/GenBank/DDBJ databases">
        <authorList>
            <person name="Chen Y."/>
            <person name="Shah S."/>
            <person name="Dougan E. K."/>
            <person name="Thang M."/>
            <person name="Chan C."/>
        </authorList>
    </citation>
    <scope>NUCLEOTIDE SEQUENCE</scope>
</reference>
<sequence length="649" mass="71136">MCEELRALAKDKLLAVLPAVSFQALLDYAVPGEMGRELEEYGEVTLAMLLEAAPADVRAEFKHLGSCVLGDLAAAQGLAGNKEELRALVKDKLLALLPAVSLQALLDYAVPGEMGRELEEYGEVLVAAQEVTLAMLLEAAPADVHAEFEHLGSCVLGDLAAAQAGALLEGLSSDRQGLWTACENAGISRKQGGRSLQQEELRALEKDKLLAVLPAVSFQALLDYAVPGEMGRELEEYGEVLLMAAQEVARLTELLRALGAGADELRKASSVWGIEIRNASGRPRTAQSVRSELRGACVRFLKETPVSDALGDAEQGVTASAVARAAADVKVPARWWSNACRLPLGTLAEAVVWLQQNRVVPRKTRGVAGAAGSLKDVQQRKCTPFAQDFRHVHIPHHWDGQQVLRRLAGMELEHAVVVARRIELPLLDGPLVVEVMRARCQTDAKRCVGSVHTLVNALESARNSMPDQAAWFESAWGVKEREHLATLVNDFDTFLSVHALRELWATASLGTLMVWVGWFGILQHREHRKPRVQEVVTECRGLLKAPATYILSERVDTCASPPSFKREAAMAGFGACRTLPEELLPVLTAPRPCQLCGDGFVEWSDLDTKHINWAEYRKRVFWHAQYEAADPCDAQRVWRRCEQIAMNST</sequence>
<protein>
    <submittedName>
        <fullName evidence="2">Uncharacterized protein</fullName>
    </submittedName>
</protein>
<accession>A0AA36MRY0</accession>
<keyword evidence="3" id="KW-1185">Reference proteome</keyword>
<dbReference type="AlphaFoldDB" id="A0AA36MRY0"/>
<keyword evidence="1" id="KW-1133">Transmembrane helix</keyword>
<name>A0AA36MRY0_9DINO</name>
<evidence type="ECO:0000313" key="2">
    <source>
        <dbReference type="EMBL" id="CAJ1377850.1"/>
    </source>
</evidence>
<evidence type="ECO:0000313" key="3">
    <source>
        <dbReference type="Proteomes" id="UP001178507"/>
    </source>
</evidence>
<comment type="caution">
    <text evidence="2">The sequence shown here is derived from an EMBL/GenBank/DDBJ whole genome shotgun (WGS) entry which is preliminary data.</text>
</comment>
<evidence type="ECO:0000256" key="1">
    <source>
        <dbReference type="SAM" id="Phobius"/>
    </source>
</evidence>
<dbReference type="EMBL" id="CAUJNA010000494">
    <property type="protein sequence ID" value="CAJ1377850.1"/>
    <property type="molecule type" value="Genomic_DNA"/>
</dbReference>